<gene>
    <name evidence="5" type="primary">hit</name>
</gene>
<dbReference type="PROSITE" id="PS00892">
    <property type="entry name" value="HIT_1"/>
    <property type="match status" value="1"/>
</dbReference>
<dbReference type="Pfam" id="PF01230">
    <property type="entry name" value="HIT"/>
    <property type="match status" value="1"/>
</dbReference>
<protein>
    <submittedName>
        <fullName evidence="5">Histidine triad (HIT) protein (Hit)</fullName>
    </submittedName>
</protein>
<evidence type="ECO:0000256" key="2">
    <source>
        <dbReference type="PIRSR" id="PIRSR601310-3"/>
    </source>
</evidence>
<evidence type="ECO:0000256" key="3">
    <source>
        <dbReference type="PROSITE-ProRule" id="PRU00464"/>
    </source>
</evidence>
<dbReference type="Gene3D" id="3.30.428.10">
    <property type="entry name" value="HIT-like"/>
    <property type="match status" value="1"/>
</dbReference>
<dbReference type="PANTHER" id="PTHR47670:SF1">
    <property type="entry name" value="ADENYLYLSULFATASE HINT3"/>
    <property type="match status" value="1"/>
</dbReference>
<dbReference type="GO" id="GO:0006790">
    <property type="term" value="P:sulfur compound metabolic process"/>
    <property type="evidence" value="ECO:0007669"/>
    <property type="project" value="TreeGrafter"/>
</dbReference>
<dbReference type="InterPro" id="IPR001310">
    <property type="entry name" value="Histidine_triad_HIT"/>
</dbReference>
<dbReference type="PROSITE" id="PS51084">
    <property type="entry name" value="HIT_2"/>
    <property type="match status" value="1"/>
</dbReference>
<dbReference type="InterPro" id="IPR019808">
    <property type="entry name" value="Histidine_triad_CS"/>
</dbReference>
<dbReference type="InterPro" id="IPR011146">
    <property type="entry name" value="HIT-like"/>
</dbReference>
<dbReference type="AlphaFoldDB" id="A0A075G5Z5"/>
<accession>A0A075G5Z5</accession>
<dbReference type="PANTHER" id="PTHR47670">
    <property type="entry name" value="ADENYLYLSULFATASE HINT3"/>
    <property type="match status" value="1"/>
</dbReference>
<feature type="short sequence motif" description="Histidine triad motif" evidence="2 3">
    <location>
        <begin position="105"/>
        <end position="109"/>
    </location>
</feature>
<dbReference type="EMBL" id="KF900551">
    <property type="protein sequence ID" value="AIE98988.1"/>
    <property type="molecule type" value="Genomic_DNA"/>
</dbReference>
<proteinExistence type="predicted"/>
<dbReference type="InterPro" id="IPR036265">
    <property type="entry name" value="HIT-like_sf"/>
</dbReference>
<dbReference type="GO" id="GO:0047627">
    <property type="term" value="F:adenylylsulfatase activity"/>
    <property type="evidence" value="ECO:0007669"/>
    <property type="project" value="TreeGrafter"/>
</dbReference>
<dbReference type="SUPFAM" id="SSF54197">
    <property type="entry name" value="HIT-like"/>
    <property type="match status" value="1"/>
</dbReference>
<sequence length="144" mass="16448">MNFIQIVTLSKCIFCDMIEGKLSCHMIYQDDDCISILDKYPIDNGHSLVITKKPYEKLMDMDVDEVAKLFSKIPKIAKAIIKATNADAFTIAQNNGKAAKQIVPHVHVHIIPRYNTTETLWTKRKILTENELDELAQKIKNCLE</sequence>
<evidence type="ECO:0000259" key="4">
    <source>
        <dbReference type="PROSITE" id="PS51084"/>
    </source>
</evidence>
<reference evidence="5" key="1">
    <citation type="journal article" date="2014" name="Genome Biol. Evol.">
        <title>Pangenome evidence for extensive interdomain horizontal transfer affecting lineage core and shell genes in uncultured planktonic thaumarchaeota and euryarchaeota.</title>
        <authorList>
            <person name="Deschamps P."/>
            <person name="Zivanovic Y."/>
            <person name="Moreira D."/>
            <person name="Rodriguez-Valera F."/>
            <person name="Lopez-Garcia P."/>
        </authorList>
    </citation>
    <scope>NUCLEOTIDE SEQUENCE</scope>
</reference>
<feature type="domain" description="HIT" evidence="4">
    <location>
        <begin position="13"/>
        <end position="121"/>
    </location>
</feature>
<feature type="active site" description="Tele-AMP-histidine intermediate" evidence="1">
    <location>
        <position position="107"/>
    </location>
</feature>
<evidence type="ECO:0000256" key="1">
    <source>
        <dbReference type="PIRSR" id="PIRSR601310-1"/>
    </source>
</evidence>
<dbReference type="GO" id="GO:0009150">
    <property type="term" value="P:purine ribonucleotide metabolic process"/>
    <property type="evidence" value="ECO:0007669"/>
    <property type="project" value="TreeGrafter"/>
</dbReference>
<organism evidence="5">
    <name type="scientific">uncultured marine thaumarchaeote KM3_103_A05</name>
    <dbReference type="NCBI Taxonomy" id="1455980"/>
    <lineage>
        <taxon>Archaea</taxon>
        <taxon>Nitrososphaerota</taxon>
        <taxon>environmental samples</taxon>
    </lineage>
</organism>
<name>A0A075G5Z5_9ARCH</name>
<evidence type="ECO:0000313" key="5">
    <source>
        <dbReference type="EMBL" id="AIE98988.1"/>
    </source>
</evidence>
<dbReference type="PRINTS" id="PR00332">
    <property type="entry name" value="HISTRIAD"/>
</dbReference>